<evidence type="ECO:0000256" key="2">
    <source>
        <dbReference type="ARBA" id="ARBA00008048"/>
    </source>
</evidence>
<dbReference type="EMBL" id="JAAAIP010001239">
    <property type="protein sequence ID" value="KAG0308900.1"/>
    <property type="molecule type" value="Genomic_DNA"/>
</dbReference>
<comment type="caution">
    <text evidence="7">The sequence shown here is derived from an EMBL/GenBank/DDBJ whole genome shotgun (WGS) entry which is preliminary data.</text>
</comment>
<keyword evidence="4" id="KW-0804">Transcription</keyword>
<comment type="subcellular location">
    <subcellularLocation>
        <location evidence="1">Nucleus</location>
    </subcellularLocation>
</comment>
<dbReference type="InterPro" id="IPR021627">
    <property type="entry name" value="Mediator_Med27"/>
</dbReference>
<evidence type="ECO:0000256" key="4">
    <source>
        <dbReference type="ARBA" id="ARBA00023163"/>
    </source>
</evidence>
<name>A0A9P6UKY7_9FUNG</name>
<evidence type="ECO:0000313" key="8">
    <source>
        <dbReference type="Proteomes" id="UP000738325"/>
    </source>
</evidence>
<reference evidence="7" key="1">
    <citation type="journal article" date="2020" name="Fungal Divers.">
        <title>Resolving the Mortierellaceae phylogeny through synthesis of multi-gene phylogenetics and phylogenomics.</title>
        <authorList>
            <person name="Vandepol N."/>
            <person name="Liber J."/>
            <person name="Desiro A."/>
            <person name="Na H."/>
            <person name="Kennedy M."/>
            <person name="Barry K."/>
            <person name="Grigoriev I.V."/>
            <person name="Miller A.N."/>
            <person name="O'Donnell K."/>
            <person name="Stajich J.E."/>
            <person name="Bonito G."/>
        </authorList>
    </citation>
    <scope>NUCLEOTIDE SEQUENCE</scope>
    <source>
        <strain evidence="7">REB-010B</strain>
    </source>
</reference>
<evidence type="ECO:0000256" key="6">
    <source>
        <dbReference type="SAM" id="MobiDB-lite"/>
    </source>
</evidence>
<comment type="similarity">
    <text evidence="2">Belongs to the Mediator complex subunit 27 family.</text>
</comment>
<evidence type="ECO:0000313" key="7">
    <source>
        <dbReference type="EMBL" id="KAG0308900.1"/>
    </source>
</evidence>
<accession>A0A9P6UKY7</accession>
<feature type="region of interest" description="Disordered" evidence="6">
    <location>
        <begin position="45"/>
        <end position="81"/>
    </location>
</feature>
<dbReference type="OrthoDB" id="1868004at2759"/>
<dbReference type="PANTHER" id="PTHR13130">
    <property type="entry name" value="34 KDA TRANSCRIPTIONAL CO-ACTIVATOR-RELATED"/>
    <property type="match status" value="1"/>
</dbReference>
<evidence type="ECO:0000256" key="5">
    <source>
        <dbReference type="ARBA" id="ARBA00023242"/>
    </source>
</evidence>
<dbReference type="AlphaFoldDB" id="A0A9P6UKY7"/>
<protein>
    <submittedName>
        <fullName evidence="7">Uncharacterized protein</fullName>
    </submittedName>
</protein>
<dbReference type="PANTHER" id="PTHR13130:SF4">
    <property type="entry name" value="MEDIATOR OF RNA POLYMERASE II TRANSCRIPTION SUBUNIT 27"/>
    <property type="match status" value="1"/>
</dbReference>
<proteinExistence type="inferred from homology"/>
<dbReference type="Proteomes" id="UP000738325">
    <property type="component" value="Unassembled WGS sequence"/>
</dbReference>
<keyword evidence="8" id="KW-1185">Reference proteome</keyword>
<keyword evidence="3" id="KW-0805">Transcription regulation</keyword>
<evidence type="ECO:0000256" key="1">
    <source>
        <dbReference type="ARBA" id="ARBA00004123"/>
    </source>
</evidence>
<sequence>MEPLSGAEFREHAQFTYTALKCLAKMALTSDGLLNDAQAVELPQLQGPSPVSLEAKHKDALAEEQTSAGSKQASTGDMSNSIVERKSQDYLKYGSTARMEARHSLFDVFVSTDSKSFFGDDTVRWFNRTMKRSDQKVRATRLDDQRSMPFSTIQITVSGVMQAFIVMEINKQGRCTSISRLVVFGTGEENSVWEDSSHLVFKKITQIAVGAVDYFMTREPRSLLGIVMVTIVGVQ</sequence>
<keyword evidence="5" id="KW-0539">Nucleus</keyword>
<feature type="compositionally biased region" description="Polar residues" evidence="6">
    <location>
        <begin position="64"/>
        <end position="81"/>
    </location>
</feature>
<dbReference type="GO" id="GO:0016592">
    <property type="term" value="C:mediator complex"/>
    <property type="evidence" value="ECO:0007669"/>
    <property type="project" value="InterPro"/>
</dbReference>
<dbReference type="GO" id="GO:0006357">
    <property type="term" value="P:regulation of transcription by RNA polymerase II"/>
    <property type="evidence" value="ECO:0007669"/>
    <property type="project" value="TreeGrafter"/>
</dbReference>
<organism evidence="7 8">
    <name type="scientific">Dissophora globulifera</name>
    <dbReference type="NCBI Taxonomy" id="979702"/>
    <lineage>
        <taxon>Eukaryota</taxon>
        <taxon>Fungi</taxon>
        <taxon>Fungi incertae sedis</taxon>
        <taxon>Mucoromycota</taxon>
        <taxon>Mortierellomycotina</taxon>
        <taxon>Mortierellomycetes</taxon>
        <taxon>Mortierellales</taxon>
        <taxon>Mortierellaceae</taxon>
        <taxon>Dissophora</taxon>
    </lineage>
</organism>
<dbReference type="GO" id="GO:0003713">
    <property type="term" value="F:transcription coactivator activity"/>
    <property type="evidence" value="ECO:0007669"/>
    <property type="project" value="TreeGrafter"/>
</dbReference>
<gene>
    <name evidence="7" type="ORF">BGZ99_001028</name>
</gene>
<evidence type="ECO:0000256" key="3">
    <source>
        <dbReference type="ARBA" id="ARBA00023015"/>
    </source>
</evidence>